<reference evidence="2 3" key="1">
    <citation type="submission" date="2024-01" db="EMBL/GenBank/DDBJ databases">
        <title>Genome assemblies of Stephania.</title>
        <authorList>
            <person name="Yang L."/>
        </authorList>
    </citation>
    <scope>NUCLEOTIDE SEQUENCE [LARGE SCALE GENOMIC DNA]</scope>
    <source>
        <strain evidence="2">YNDBR</strain>
        <tissue evidence="2">Leaf</tissue>
    </source>
</reference>
<keyword evidence="1" id="KW-0472">Membrane</keyword>
<proteinExistence type="predicted"/>
<keyword evidence="3" id="KW-1185">Reference proteome</keyword>
<keyword evidence="1" id="KW-1133">Transmembrane helix</keyword>
<feature type="transmembrane region" description="Helical" evidence="1">
    <location>
        <begin position="20"/>
        <end position="48"/>
    </location>
</feature>
<evidence type="ECO:0000256" key="1">
    <source>
        <dbReference type="SAM" id="Phobius"/>
    </source>
</evidence>
<evidence type="ECO:0000313" key="2">
    <source>
        <dbReference type="EMBL" id="KAK9108340.1"/>
    </source>
</evidence>
<sequence>MEFGHSIDFHEMMSQNLFSALVMEVFLSGVGWLVIIAFSVLAILYFLLVMAEASWNSITSCVPPDSCFPLS</sequence>
<dbReference type="EMBL" id="JBBNAF010000010">
    <property type="protein sequence ID" value="KAK9108340.1"/>
    <property type="molecule type" value="Genomic_DNA"/>
</dbReference>
<comment type="caution">
    <text evidence="2">The sequence shown here is derived from an EMBL/GenBank/DDBJ whole genome shotgun (WGS) entry which is preliminary data.</text>
</comment>
<accession>A0AAP0NJ12</accession>
<gene>
    <name evidence="2" type="ORF">Syun_024351</name>
</gene>
<protein>
    <submittedName>
        <fullName evidence="2">Uncharacterized protein</fullName>
    </submittedName>
</protein>
<dbReference type="AlphaFoldDB" id="A0AAP0NJ12"/>
<evidence type="ECO:0000313" key="3">
    <source>
        <dbReference type="Proteomes" id="UP001420932"/>
    </source>
</evidence>
<dbReference type="Proteomes" id="UP001420932">
    <property type="component" value="Unassembled WGS sequence"/>
</dbReference>
<name>A0AAP0NJ12_9MAGN</name>
<organism evidence="2 3">
    <name type="scientific">Stephania yunnanensis</name>
    <dbReference type="NCBI Taxonomy" id="152371"/>
    <lineage>
        <taxon>Eukaryota</taxon>
        <taxon>Viridiplantae</taxon>
        <taxon>Streptophyta</taxon>
        <taxon>Embryophyta</taxon>
        <taxon>Tracheophyta</taxon>
        <taxon>Spermatophyta</taxon>
        <taxon>Magnoliopsida</taxon>
        <taxon>Ranunculales</taxon>
        <taxon>Menispermaceae</taxon>
        <taxon>Menispermoideae</taxon>
        <taxon>Cissampelideae</taxon>
        <taxon>Stephania</taxon>
    </lineage>
</organism>
<keyword evidence="1" id="KW-0812">Transmembrane</keyword>